<reference evidence="2 3" key="1">
    <citation type="journal article" date="2019" name="Int. J. Syst. Evol. Microbiol.">
        <title>The Global Catalogue of Microorganisms (GCM) 10K type strain sequencing project: providing services to taxonomists for standard genome sequencing and annotation.</title>
        <authorList>
            <consortium name="The Broad Institute Genomics Platform"/>
            <consortium name="The Broad Institute Genome Sequencing Center for Infectious Disease"/>
            <person name="Wu L."/>
            <person name="Ma J."/>
        </authorList>
    </citation>
    <scope>NUCLEOTIDE SEQUENCE [LARGE SCALE GENOMIC DNA]</scope>
    <source>
        <strain evidence="2 3">JCM 4524</strain>
    </source>
</reference>
<sequence length="112" mass="12092">MLTKRLPLGGQPAPLRIPHTTDLPQQLPLVSYDITPTKSVTVRTVSSVEAEEAGRRLLVEADAVVGAAQGLGDHQARRPSPSLCPTTPAHVLTGERDVVRVDQWARRVAFVP</sequence>
<proteinExistence type="predicted"/>
<feature type="region of interest" description="Disordered" evidence="1">
    <location>
        <begin position="1"/>
        <end position="21"/>
    </location>
</feature>
<dbReference type="Proteomes" id="UP001500151">
    <property type="component" value="Unassembled WGS sequence"/>
</dbReference>
<evidence type="ECO:0000313" key="3">
    <source>
        <dbReference type="Proteomes" id="UP001500151"/>
    </source>
</evidence>
<name>A0ABN3RS28_9ACTN</name>
<protein>
    <submittedName>
        <fullName evidence="2">Uncharacterized protein</fullName>
    </submittedName>
</protein>
<evidence type="ECO:0000256" key="1">
    <source>
        <dbReference type="SAM" id="MobiDB-lite"/>
    </source>
</evidence>
<accession>A0ABN3RS28</accession>
<organism evidence="2 3">
    <name type="scientific">Streptomyces vastus</name>
    <dbReference type="NCBI Taxonomy" id="285451"/>
    <lineage>
        <taxon>Bacteria</taxon>
        <taxon>Bacillati</taxon>
        <taxon>Actinomycetota</taxon>
        <taxon>Actinomycetes</taxon>
        <taxon>Kitasatosporales</taxon>
        <taxon>Streptomycetaceae</taxon>
        <taxon>Streptomyces</taxon>
    </lineage>
</organism>
<comment type="caution">
    <text evidence="2">The sequence shown here is derived from an EMBL/GenBank/DDBJ whole genome shotgun (WGS) entry which is preliminary data.</text>
</comment>
<gene>
    <name evidence="2" type="ORF">GCM10010307_75870</name>
</gene>
<dbReference type="EMBL" id="BAAASJ010000118">
    <property type="protein sequence ID" value="GAA2659368.1"/>
    <property type="molecule type" value="Genomic_DNA"/>
</dbReference>
<evidence type="ECO:0000313" key="2">
    <source>
        <dbReference type="EMBL" id="GAA2659368.1"/>
    </source>
</evidence>
<keyword evidence="3" id="KW-1185">Reference proteome</keyword>